<sequence length="199" mass="23249">MISYLSFPFSFRPIVASFNRSTQGLLSNIKPVKTTLFGLSCGYAVHQWKAHKSVQVRAEGDTPESKTHSSIPKEEWKLVAKEINIMGQNMKQALAWEWYDYLIFYGITAFTLGVAALFLPLWKYHFYKKHVSDLKIGHLRCRLKGDYWDFLFEVFLYSFALNTLTFGIYSLLGFSSRLESHWLDNNVEWFVDSEDFEKI</sequence>
<dbReference type="EMBL" id="ASPP01024907">
    <property type="protein sequence ID" value="ETO08524.1"/>
    <property type="molecule type" value="Genomic_DNA"/>
</dbReference>
<keyword evidence="1" id="KW-0472">Membrane</keyword>
<keyword evidence="1" id="KW-1133">Transmembrane helix</keyword>
<evidence type="ECO:0000313" key="2">
    <source>
        <dbReference type="EMBL" id="ETO08524.1"/>
    </source>
</evidence>
<comment type="caution">
    <text evidence="2">The sequence shown here is derived from an EMBL/GenBank/DDBJ whole genome shotgun (WGS) entry which is preliminary data.</text>
</comment>
<feature type="transmembrane region" description="Helical" evidence="1">
    <location>
        <begin position="150"/>
        <end position="172"/>
    </location>
</feature>
<dbReference type="AlphaFoldDB" id="X6M3M2"/>
<dbReference type="Proteomes" id="UP000023152">
    <property type="component" value="Unassembled WGS sequence"/>
</dbReference>
<name>X6M3M2_RETFI</name>
<keyword evidence="3" id="KW-1185">Reference proteome</keyword>
<keyword evidence="1" id="KW-0812">Transmembrane</keyword>
<evidence type="ECO:0000313" key="3">
    <source>
        <dbReference type="Proteomes" id="UP000023152"/>
    </source>
</evidence>
<proteinExistence type="predicted"/>
<gene>
    <name evidence="2" type="ORF">RFI_28864</name>
</gene>
<protein>
    <submittedName>
        <fullName evidence="2">Uncharacterized protein</fullName>
    </submittedName>
</protein>
<accession>X6M3M2</accession>
<evidence type="ECO:0000256" key="1">
    <source>
        <dbReference type="SAM" id="Phobius"/>
    </source>
</evidence>
<organism evidence="2 3">
    <name type="scientific">Reticulomyxa filosa</name>
    <dbReference type="NCBI Taxonomy" id="46433"/>
    <lineage>
        <taxon>Eukaryota</taxon>
        <taxon>Sar</taxon>
        <taxon>Rhizaria</taxon>
        <taxon>Retaria</taxon>
        <taxon>Foraminifera</taxon>
        <taxon>Monothalamids</taxon>
        <taxon>Reticulomyxidae</taxon>
        <taxon>Reticulomyxa</taxon>
    </lineage>
</organism>
<feature type="transmembrane region" description="Helical" evidence="1">
    <location>
        <begin position="102"/>
        <end position="122"/>
    </location>
</feature>
<reference evidence="2 3" key="1">
    <citation type="journal article" date="2013" name="Curr. Biol.">
        <title>The Genome of the Foraminiferan Reticulomyxa filosa.</title>
        <authorList>
            <person name="Glockner G."/>
            <person name="Hulsmann N."/>
            <person name="Schleicher M."/>
            <person name="Noegel A.A."/>
            <person name="Eichinger L."/>
            <person name="Gallinger C."/>
            <person name="Pawlowski J."/>
            <person name="Sierra R."/>
            <person name="Euteneuer U."/>
            <person name="Pillet L."/>
            <person name="Moustafa A."/>
            <person name="Platzer M."/>
            <person name="Groth M."/>
            <person name="Szafranski K."/>
            <person name="Schliwa M."/>
        </authorList>
    </citation>
    <scope>NUCLEOTIDE SEQUENCE [LARGE SCALE GENOMIC DNA]</scope>
</reference>